<evidence type="ECO:0000256" key="1">
    <source>
        <dbReference type="SAM" id="MobiDB-lite"/>
    </source>
</evidence>
<gene>
    <name evidence="2" type="ORF">R1sor_020853</name>
</gene>
<dbReference type="Proteomes" id="UP001633002">
    <property type="component" value="Unassembled WGS sequence"/>
</dbReference>
<feature type="compositionally biased region" description="Polar residues" evidence="1">
    <location>
        <begin position="1"/>
        <end position="11"/>
    </location>
</feature>
<dbReference type="EMBL" id="JBJQOH010000007">
    <property type="protein sequence ID" value="KAL3677897.1"/>
    <property type="molecule type" value="Genomic_DNA"/>
</dbReference>
<feature type="region of interest" description="Disordered" evidence="1">
    <location>
        <begin position="1"/>
        <end position="117"/>
    </location>
</feature>
<proteinExistence type="predicted"/>
<evidence type="ECO:0000313" key="3">
    <source>
        <dbReference type="Proteomes" id="UP001633002"/>
    </source>
</evidence>
<keyword evidence="3" id="KW-1185">Reference proteome</keyword>
<dbReference type="AlphaFoldDB" id="A0ABD3GFD5"/>
<evidence type="ECO:0000313" key="2">
    <source>
        <dbReference type="EMBL" id="KAL3677897.1"/>
    </source>
</evidence>
<sequence>MAASSRITSSHLAKKKSDQKSSGPRSDWKRELSPLFDELVADRSSEKEETESLMSGDICGDTSKKGAEVVSKRMSPPMRRMGCYVGLSPPRVTDAGQPMRRMGCQDKTRSPDSSDDVQLMRRMSCTQEKKAAAKGAITI</sequence>
<feature type="compositionally biased region" description="Basic and acidic residues" evidence="1">
    <location>
        <begin position="103"/>
        <end position="112"/>
    </location>
</feature>
<feature type="compositionally biased region" description="Basic and acidic residues" evidence="1">
    <location>
        <begin position="62"/>
        <end position="71"/>
    </location>
</feature>
<comment type="caution">
    <text evidence="2">The sequence shown here is derived from an EMBL/GenBank/DDBJ whole genome shotgun (WGS) entry which is preliminary data.</text>
</comment>
<accession>A0ABD3GFD5</accession>
<reference evidence="2 3" key="1">
    <citation type="submission" date="2024-09" db="EMBL/GenBank/DDBJ databases">
        <title>Chromosome-scale assembly of Riccia sorocarpa.</title>
        <authorList>
            <person name="Paukszto L."/>
        </authorList>
    </citation>
    <scope>NUCLEOTIDE SEQUENCE [LARGE SCALE GENOMIC DNA]</scope>
    <source>
        <strain evidence="2">LP-2024</strain>
        <tissue evidence="2">Aerial parts of the thallus</tissue>
    </source>
</reference>
<name>A0ABD3GFD5_9MARC</name>
<protein>
    <submittedName>
        <fullName evidence="2">Uncharacterized protein</fullName>
    </submittedName>
</protein>
<organism evidence="2 3">
    <name type="scientific">Riccia sorocarpa</name>
    <dbReference type="NCBI Taxonomy" id="122646"/>
    <lineage>
        <taxon>Eukaryota</taxon>
        <taxon>Viridiplantae</taxon>
        <taxon>Streptophyta</taxon>
        <taxon>Embryophyta</taxon>
        <taxon>Marchantiophyta</taxon>
        <taxon>Marchantiopsida</taxon>
        <taxon>Marchantiidae</taxon>
        <taxon>Marchantiales</taxon>
        <taxon>Ricciaceae</taxon>
        <taxon>Riccia</taxon>
    </lineage>
</organism>